<name>A0ACC3DJL5_9PEZI</name>
<evidence type="ECO:0000313" key="2">
    <source>
        <dbReference type="Proteomes" id="UP001186974"/>
    </source>
</evidence>
<keyword evidence="2" id="KW-1185">Reference proteome</keyword>
<organism evidence="1 2">
    <name type="scientific">Coniosporium uncinatum</name>
    <dbReference type="NCBI Taxonomy" id="93489"/>
    <lineage>
        <taxon>Eukaryota</taxon>
        <taxon>Fungi</taxon>
        <taxon>Dikarya</taxon>
        <taxon>Ascomycota</taxon>
        <taxon>Pezizomycotina</taxon>
        <taxon>Dothideomycetes</taxon>
        <taxon>Dothideomycetes incertae sedis</taxon>
        <taxon>Coniosporium</taxon>
    </lineage>
</organism>
<evidence type="ECO:0000313" key="1">
    <source>
        <dbReference type="EMBL" id="KAK3076762.1"/>
    </source>
</evidence>
<sequence length="128" mass="13260">MNTAALSRISVTLNGEAEILSKGSEEERWCKARHIENNTFNSQEQQQGRGGTARLGEGIFGGGAIGMGGAGGRGEDSGDGGTGCYVEDEDAQVVVVRVREGRIADWRGEVRDFAVSEGGGGGTLTNGV</sequence>
<proteinExistence type="predicted"/>
<reference evidence="1" key="1">
    <citation type="submission" date="2024-09" db="EMBL/GenBank/DDBJ databases">
        <title>Black Yeasts Isolated from many extreme environments.</title>
        <authorList>
            <person name="Coleine C."/>
            <person name="Stajich J.E."/>
            <person name="Selbmann L."/>
        </authorList>
    </citation>
    <scope>NUCLEOTIDE SEQUENCE</scope>
    <source>
        <strain evidence="1">CCFEE 5737</strain>
    </source>
</reference>
<dbReference type="Proteomes" id="UP001186974">
    <property type="component" value="Unassembled WGS sequence"/>
</dbReference>
<protein>
    <submittedName>
        <fullName evidence="1">Uncharacterized protein</fullName>
    </submittedName>
</protein>
<accession>A0ACC3DJL5</accession>
<dbReference type="EMBL" id="JAWDJW010003589">
    <property type="protein sequence ID" value="KAK3076762.1"/>
    <property type="molecule type" value="Genomic_DNA"/>
</dbReference>
<gene>
    <name evidence="1" type="ORF">LTS18_012131</name>
</gene>
<comment type="caution">
    <text evidence="1">The sequence shown here is derived from an EMBL/GenBank/DDBJ whole genome shotgun (WGS) entry which is preliminary data.</text>
</comment>